<evidence type="ECO:0000256" key="1">
    <source>
        <dbReference type="ARBA" id="ARBA00022679"/>
    </source>
</evidence>
<dbReference type="Gene3D" id="1.10.340.70">
    <property type="match status" value="1"/>
</dbReference>
<dbReference type="EnsemblProtists" id="Phyra74321">
    <property type="protein sequence ID" value="Phyra74321"/>
    <property type="gene ID" value="Phyra74321"/>
</dbReference>
<keyword evidence="4" id="KW-0255">Endonuclease</keyword>
<dbReference type="InterPro" id="IPR001584">
    <property type="entry name" value="Integrase_cat-core"/>
</dbReference>
<accession>H3GF58</accession>
<evidence type="ECO:0000313" key="9">
    <source>
        <dbReference type="EnsemblProtists" id="Phyra74321"/>
    </source>
</evidence>
<dbReference type="InterPro" id="IPR000953">
    <property type="entry name" value="Chromo/chromo_shadow_dom"/>
</dbReference>
<dbReference type="InterPro" id="IPR043502">
    <property type="entry name" value="DNA/RNA_pol_sf"/>
</dbReference>
<evidence type="ECO:0000313" key="10">
    <source>
        <dbReference type="Proteomes" id="UP000005238"/>
    </source>
</evidence>
<dbReference type="VEuPathDB" id="FungiDB:KRP23_11759"/>
<dbReference type="AlphaFoldDB" id="H3GF58"/>
<dbReference type="Pfam" id="PF17917">
    <property type="entry name" value="RT_RNaseH"/>
    <property type="match status" value="1"/>
</dbReference>
<dbReference type="PANTHER" id="PTHR37984:SF5">
    <property type="entry name" value="PROTEIN NYNRIN-LIKE"/>
    <property type="match status" value="1"/>
</dbReference>
<dbReference type="InterPro" id="IPR016197">
    <property type="entry name" value="Chromo-like_dom_sf"/>
</dbReference>
<reference evidence="9" key="2">
    <citation type="submission" date="2015-06" db="UniProtKB">
        <authorList>
            <consortium name="EnsemblProtists"/>
        </authorList>
    </citation>
    <scope>IDENTIFICATION</scope>
    <source>
        <strain evidence="9">Pr102</strain>
    </source>
</reference>
<dbReference type="PROSITE" id="PS50013">
    <property type="entry name" value="CHROMO_2"/>
    <property type="match status" value="1"/>
</dbReference>
<organism evidence="9 10">
    <name type="scientific">Phytophthora ramorum</name>
    <name type="common">Sudden oak death agent</name>
    <dbReference type="NCBI Taxonomy" id="164328"/>
    <lineage>
        <taxon>Eukaryota</taxon>
        <taxon>Sar</taxon>
        <taxon>Stramenopiles</taxon>
        <taxon>Oomycota</taxon>
        <taxon>Peronosporomycetes</taxon>
        <taxon>Peronosporales</taxon>
        <taxon>Peronosporaceae</taxon>
        <taxon>Phytophthora</taxon>
    </lineage>
</organism>
<sequence>MQQSIPEYTRISAVLYDTLERAAKVSGSRKKKMLAKVNLVDVAWGAQETAGFENVRQALLRMVPLAHPSPSSEVCLYSDACPDFWGAVVTQLESNEVQLPLEEQHHRPLAFLSGRFVGAAVRWPTIEKDAFAIIESTRRLEYLLLRPKGFRLFTDHRNLVYIFDPFATDSAMARYQADKLQRWAMSLLAFRYVIKHVPEKINAWGDLLCRWGAGPALKQERTSRRVARLAVVQRVSPLEDPEFVWPAETEIRALQQVARDDNSDLQGAQWSEQRQLLLTAAGQVWIPGDAVDMQQRLCVVAHAGASGHRGSRATTQALETVFYWRTMAKDVAEFVAGCLHCMATASGRIPRPFGETLKATKPNEVLHFDYLTMVEGEGAVKCILVLKDVMSGYVELIACLQANSDNAYHGLQDWFKRFGVVRQWVSDQGAHFRNQVVESLQRALGAHNHFTTSYTPWANGTVEVVNREVLKSIKALLRERKLPVRDWPAVLPVVQSALNGMPDDRLGGKSPLTAFTALPGGAQLQHILHPRDPADTTVQWVNQEILAHLSKVRAALDGMHAEMVDASDKRRRAARARHERRQGVKLHKFSEGDFVLAATATGRSGHKLALVWRGPKKLVRALNDYTFEVQDIVAPFEVSIRHASGLQLYRDAARGSVEELQEQAIFGEGGQLVEALQACRLSPDTHRWEILVKWFGLDEIEASWEPAEVIV</sequence>
<dbReference type="Pfam" id="PF17921">
    <property type="entry name" value="Integrase_H2C2"/>
    <property type="match status" value="1"/>
</dbReference>
<protein>
    <recommendedName>
        <fullName evidence="11">Integrase catalytic domain-containing protein</fullName>
    </recommendedName>
</protein>
<dbReference type="Proteomes" id="UP000005238">
    <property type="component" value="Unassembled WGS sequence"/>
</dbReference>
<dbReference type="GO" id="GO:0015074">
    <property type="term" value="P:DNA integration"/>
    <property type="evidence" value="ECO:0007669"/>
    <property type="project" value="InterPro"/>
</dbReference>
<dbReference type="SUPFAM" id="SSF54160">
    <property type="entry name" value="Chromo domain-like"/>
    <property type="match status" value="1"/>
</dbReference>
<evidence type="ECO:0000256" key="6">
    <source>
        <dbReference type="ARBA" id="ARBA00022918"/>
    </source>
</evidence>
<dbReference type="InterPro" id="IPR036397">
    <property type="entry name" value="RNaseH_sf"/>
</dbReference>
<proteinExistence type="predicted"/>
<evidence type="ECO:0000256" key="4">
    <source>
        <dbReference type="ARBA" id="ARBA00022759"/>
    </source>
</evidence>
<dbReference type="HOGENOM" id="CLU_000384_17_4_1"/>
<dbReference type="Gene3D" id="3.30.420.10">
    <property type="entry name" value="Ribonuclease H-like superfamily/Ribonuclease H"/>
    <property type="match status" value="1"/>
</dbReference>
<evidence type="ECO:0000256" key="2">
    <source>
        <dbReference type="ARBA" id="ARBA00022695"/>
    </source>
</evidence>
<keyword evidence="2" id="KW-0548">Nucleotidyltransferase</keyword>
<feature type="domain" description="Integrase catalytic" evidence="8">
    <location>
        <begin position="358"/>
        <end position="519"/>
    </location>
</feature>
<evidence type="ECO:0000259" key="8">
    <source>
        <dbReference type="PROSITE" id="PS50994"/>
    </source>
</evidence>
<dbReference type="PROSITE" id="PS50994">
    <property type="entry name" value="INTEGRASE"/>
    <property type="match status" value="1"/>
</dbReference>
<dbReference type="InParanoid" id="H3GF58"/>
<dbReference type="EMBL" id="DS566004">
    <property type="status" value="NOT_ANNOTATED_CDS"/>
    <property type="molecule type" value="Genomic_DNA"/>
</dbReference>
<evidence type="ECO:0000256" key="3">
    <source>
        <dbReference type="ARBA" id="ARBA00022722"/>
    </source>
</evidence>
<dbReference type="SUPFAM" id="SSF56672">
    <property type="entry name" value="DNA/RNA polymerases"/>
    <property type="match status" value="1"/>
</dbReference>
<reference evidence="10" key="1">
    <citation type="journal article" date="2006" name="Science">
        <title>Phytophthora genome sequences uncover evolutionary origins and mechanisms of pathogenesis.</title>
        <authorList>
            <person name="Tyler B.M."/>
            <person name="Tripathy S."/>
            <person name="Zhang X."/>
            <person name="Dehal P."/>
            <person name="Jiang R.H."/>
            <person name="Aerts A."/>
            <person name="Arredondo F.D."/>
            <person name="Baxter L."/>
            <person name="Bensasson D."/>
            <person name="Beynon J.L."/>
            <person name="Chapman J."/>
            <person name="Damasceno C.M."/>
            <person name="Dorrance A.E."/>
            <person name="Dou D."/>
            <person name="Dickerman A.W."/>
            <person name="Dubchak I.L."/>
            <person name="Garbelotto M."/>
            <person name="Gijzen M."/>
            <person name="Gordon S.G."/>
            <person name="Govers F."/>
            <person name="Grunwald N.J."/>
            <person name="Huang W."/>
            <person name="Ivors K.L."/>
            <person name="Jones R.W."/>
            <person name="Kamoun S."/>
            <person name="Krampis K."/>
            <person name="Lamour K.H."/>
            <person name="Lee M.K."/>
            <person name="McDonald W.H."/>
            <person name="Medina M."/>
            <person name="Meijer H.J."/>
            <person name="Nordberg E.K."/>
            <person name="Maclean D.J."/>
            <person name="Ospina-Giraldo M.D."/>
            <person name="Morris P.F."/>
            <person name="Phuntumart V."/>
            <person name="Putnam N.H."/>
            <person name="Rash S."/>
            <person name="Rose J.K."/>
            <person name="Sakihama Y."/>
            <person name="Salamov A.A."/>
            <person name="Savidor A."/>
            <person name="Scheuring C.F."/>
            <person name="Smith B.M."/>
            <person name="Sobral B.W."/>
            <person name="Terry A."/>
            <person name="Torto-Alalibo T.A."/>
            <person name="Win J."/>
            <person name="Xu Z."/>
            <person name="Zhang H."/>
            <person name="Grigoriev I.V."/>
            <person name="Rokhsar D.S."/>
            <person name="Boore J.L."/>
        </authorList>
    </citation>
    <scope>NUCLEOTIDE SEQUENCE [LARGE SCALE GENOMIC DNA]</scope>
    <source>
        <strain evidence="10">Pr102</strain>
    </source>
</reference>
<dbReference type="CDD" id="cd09274">
    <property type="entry name" value="RNase_HI_RT_Ty3"/>
    <property type="match status" value="1"/>
</dbReference>
<dbReference type="InterPro" id="IPR041373">
    <property type="entry name" value="RT_RNaseH"/>
</dbReference>
<dbReference type="GO" id="GO:0016787">
    <property type="term" value="F:hydrolase activity"/>
    <property type="evidence" value="ECO:0007669"/>
    <property type="project" value="UniProtKB-KW"/>
</dbReference>
<name>H3GF58_PHYRM</name>
<evidence type="ECO:0000259" key="7">
    <source>
        <dbReference type="PROSITE" id="PS50013"/>
    </source>
</evidence>
<dbReference type="GO" id="GO:0003676">
    <property type="term" value="F:nucleic acid binding"/>
    <property type="evidence" value="ECO:0007669"/>
    <property type="project" value="InterPro"/>
</dbReference>
<dbReference type="InterPro" id="IPR041588">
    <property type="entry name" value="Integrase_H2C2"/>
</dbReference>
<keyword evidence="10" id="KW-1185">Reference proteome</keyword>
<evidence type="ECO:0008006" key="11">
    <source>
        <dbReference type="Google" id="ProtNLM"/>
    </source>
</evidence>
<dbReference type="Pfam" id="PF00665">
    <property type="entry name" value="rve"/>
    <property type="match status" value="1"/>
</dbReference>
<keyword evidence="5" id="KW-0378">Hydrolase</keyword>
<dbReference type="eggNOG" id="KOG0017">
    <property type="taxonomic scope" value="Eukaryota"/>
</dbReference>
<dbReference type="GO" id="GO:0003964">
    <property type="term" value="F:RNA-directed DNA polymerase activity"/>
    <property type="evidence" value="ECO:0007669"/>
    <property type="project" value="UniProtKB-KW"/>
</dbReference>
<dbReference type="InterPro" id="IPR012337">
    <property type="entry name" value="RNaseH-like_sf"/>
</dbReference>
<dbReference type="GO" id="GO:0004519">
    <property type="term" value="F:endonuclease activity"/>
    <property type="evidence" value="ECO:0007669"/>
    <property type="project" value="UniProtKB-KW"/>
</dbReference>
<keyword evidence="3" id="KW-0540">Nuclease</keyword>
<dbReference type="PANTHER" id="PTHR37984">
    <property type="entry name" value="PROTEIN CBG26694"/>
    <property type="match status" value="1"/>
</dbReference>
<feature type="domain" description="Chromo" evidence="7">
    <location>
        <begin position="671"/>
        <end position="711"/>
    </location>
</feature>
<keyword evidence="6" id="KW-0695">RNA-directed DNA polymerase</keyword>
<dbReference type="SUPFAM" id="SSF53098">
    <property type="entry name" value="Ribonuclease H-like"/>
    <property type="match status" value="1"/>
</dbReference>
<keyword evidence="1" id="KW-0808">Transferase</keyword>
<evidence type="ECO:0000256" key="5">
    <source>
        <dbReference type="ARBA" id="ARBA00022801"/>
    </source>
</evidence>
<dbReference type="InterPro" id="IPR050951">
    <property type="entry name" value="Retrovirus_Pol_polyprotein"/>
</dbReference>